<dbReference type="AlphaFoldDB" id="A0A8R1EBL4"/>
<dbReference type="Proteomes" id="UP000005237">
    <property type="component" value="Unassembled WGS sequence"/>
</dbReference>
<keyword evidence="2" id="KW-1185">Reference proteome</keyword>
<protein>
    <submittedName>
        <fullName evidence="1">Uncharacterized protein</fullName>
    </submittedName>
</protein>
<proteinExistence type="predicted"/>
<reference evidence="1" key="2">
    <citation type="submission" date="2022-06" db="UniProtKB">
        <authorList>
            <consortium name="EnsemblMetazoa"/>
        </authorList>
    </citation>
    <scope>IDENTIFICATION</scope>
    <source>
        <strain evidence="1">DF5081</strain>
    </source>
</reference>
<accession>A0A8R1EBL4</accession>
<name>A0A8R1EBL4_CAEJA</name>
<evidence type="ECO:0000313" key="2">
    <source>
        <dbReference type="Proteomes" id="UP000005237"/>
    </source>
</evidence>
<reference evidence="2" key="1">
    <citation type="submission" date="2010-08" db="EMBL/GenBank/DDBJ databases">
        <authorList>
            <consortium name="Caenorhabditis japonica Sequencing Consortium"/>
            <person name="Wilson R.K."/>
        </authorList>
    </citation>
    <scope>NUCLEOTIDE SEQUENCE [LARGE SCALE GENOMIC DNA]</scope>
    <source>
        <strain evidence="2">DF5081</strain>
    </source>
</reference>
<sequence length="74" mass="8591">MPTTRRRHQSAKVDNCAPNVTPGELVPLRQQLCSRYVLISLLSLLFLRQKPSLFVRTDWLTSRIEAHRRGEIGY</sequence>
<dbReference type="EnsemblMetazoa" id="CJA32418.1">
    <property type="protein sequence ID" value="CJA32418.1"/>
    <property type="gene ID" value="WBGene00208265"/>
</dbReference>
<evidence type="ECO:0000313" key="1">
    <source>
        <dbReference type="EnsemblMetazoa" id="CJA32418.1"/>
    </source>
</evidence>
<organism evidence="1 2">
    <name type="scientific">Caenorhabditis japonica</name>
    <dbReference type="NCBI Taxonomy" id="281687"/>
    <lineage>
        <taxon>Eukaryota</taxon>
        <taxon>Metazoa</taxon>
        <taxon>Ecdysozoa</taxon>
        <taxon>Nematoda</taxon>
        <taxon>Chromadorea</taxon>
        <taxon>Rhabditida</taxon>
        <taxon>Rhabditina</taxon>
        <taxon>Rhabditomorpha</taxon>
        <taxon>Rhabditoidea</taxon>
        <taxon>Rhabditidae</taxon>
        <taxon>Peloderinae</taxon>
        <taxon>Caenorhabditis</taxon>
    </lineage>
</organism>